<reference evidence="12" key="2">
    <citation type="submission" date="2021-04" db="EMBL/GenBank/DDBJ databases">
        <authorList>
            <person name="Liu J."/>
        </authorList>
    </citation>
    <scope>NUCLEOTIDE SEQUENCE</scope>
    <source>
        <strain evidence="12">BAD-6</strain>
    </source>
</reference>
<dbReference type="PROSITE" id="PS50110">
    <property type="entry name" value="RESPONSE_REGULATORY"/>
    <property type="match status" value="1"/>
</dbReference>
<dbReference type="GO" id="GO:0000156">
    <property type="term" value="F:phosphorelay response regulator activity"/>
    <property type="evidence" value="ECO:0007669"/>
    <property type="project" value="TreeGrafter"/>
</dbReference>
<dbReference type="InterPro" id="IPR036388">
    <property type="entry name" value="WH-like_DNA-bd_sf"/>
</dbReference>
<evidence type="ECO:0000256" key="6">
    <source>
        <dbReference type="ARBA" id="ARBA00023163"/>
    </source>
</evidence>
<keyword evidence="4" id="KW-0805">Transcription regulation</keyword>
<keyword evidence="5 9" id="KW-0238">DNA-binding</keyword>
<keyword evidence="2 8" id="KW-0597">Phosphoprotein</keyword>
<evidence type="ECO:0000256" key="5">
    <source>
        <dbReference type="ARBA" id="ARBA00023125"/>
    </source>
</evidence>
<dbReference type="FunFam" id="1.10.10.10:FF:000018">
    <property type="entry name" value="DNA-binding response regulator ResD"/>
    <property type="match status" value="1"/>
</dbReference>
<dbReference type="CDD" id="cd00383">
    <property type="entry name" value="trans_reg_C"/>
    <property type="match status" value="1"/>
</dbReference>
<comment type="caution">
    <text evidence="12">The sequence shown here is derived from an EMBL/GenBank/DDBJ whole genome shotgun (WGS) entry which is preliminary data.</text>
</comment>
<dbReference type="EMBL" id="JAGSND010000008">
    <property type="protein sequence ID" value="MBR0598667.1"/>
    <property type="molecule type" value="Genomic_DNA"/>
</dbReference>
<evidence type="ECO:0000256" key="4">
    <source>
        <dbReference type="ARBA" id="ARBA00023015"/>
    </source>
</evidence>
<evidence type="ECO:0000256" key="3">
    <source>
        <dbReference type="ARBA" id="ARBA00023012"/>
    </source>
</evidence>
<gene>
    <name evidence="12" type="ORF">KCX82_12320</name>
</gene>
<evidence type="ECO:0000313" key="13">
    <source>
        <dbReference type="Proteomes" id="UP000675664"/>
    </source>
</evidence>
<keyword evidence="3" id="KW-0902">Two-component regulatory system</keyword>
<evidence type="ECO:0000313" key="12">
    <source>
        <dbReference type="EMBL" id="MBR0598667.1"/>
    </source>
</evidence>
<reference evidence="12" key="1">
    <citation type="submission" date="2021-04" db="EMBL/GenBank/DDBJ databases">
        <title>Sinoanaerobacter chloroacetimidivorans sp. nov., an obligate anaerobic bacterium isolated from anaerobic sludge.</title>
        <authorList>
            <person name="Bao Y."/>
        </authorList>
    </citation>
    <scope>NUCLEOTIDE SEQUENCE</scope>
    <source>
        <strain evidence="12">BAD-6</strain>
    </source>
</reference>
<dbReference type="GO" id="GO:0032993">
    <property type="term" value="C:protein-DNA complex"/>
    <property type="evidence" value="ECO:0007669"/>
    <property type="project" value="TreeGrafter"/>
</dbReference>
<dbReference type="PANTHER" id="PTHR48111">
    <property type="entry name" value="REGULATOR OF RPOS"/>
    <property type="match status" value="1"/>
</dbReference>
<dbReference type="SUPFAM" id="SSF52172">
    <property type="entry name" value="CheY-like"/>
    <property type="match status" value="1"/>
</dbReference>
<dbReference type="AlphaFoldDB" id="A0A8J7W0R5"/>
<sequence>MNILIAEDEKDIRHLIKIGLEKEGYSVTEASDGFEALEWLEKQKFDLAIFDVIMPRLDGFNLLRKIRETHHLPVIFLTARGEEMDKILGLGLGADDYLVKPFSMGELIARVGAQLRRNREYMTQQKKEVSKISFGNISLDREACCIYKNNEPVELNAKEYLLLKHLMENPNRVYTKKQLYKHVWEEDYYYDDNTIMVHISRIRNKIEDDPKNPEYIKTIRNIGYKFQSEGRREG</sequence>
<dbReference type="Gene3D" id="6.10.250.690">
    <property type="match status" value="1"/>
</dbReference>
<keyword evidence="6" id="KW-0804">Transcription</keyword>
<dbReference type="SMART" id="SM00862">
    <property type="entry name" value="Trans_reg_C"/>
    <property type="match status" value="1"/>
</dbReference>
<dbReference type="CDD" id="cd17574">
    <property type="entry name" value="REC_OmpR"/>
    <property type="match status" value="1"/>
</dbReference>
<dbReference type="GO" id="GO:0000976">
    <property type="term" value="F:transcription cis-regulatory region binding"/>
    <property type="evidence" value="ECO:0007669"/>
    <property type="project" value="TreeGrafter"/>
</dbReference>
<evidence type="ECO:0000256" key="2">
    <source>
        <dbReference type="ARBA" id="ARBA00022553"/>
    </source>
</evidence>
<dbReference type="InterPro" id="IPR011006">
    <property type="entry name" value="CheY-like_superfamily"/>
</dbReference>
<evidence type="ECO:0000259" key="11">
    <source>
        <dbReference type="PROSITE" id="PS51755"/>
    </source>
</evidence>
<evidence type="ECO:0000256" key="8">
    <source>
        <dbReference type="PROSITE-ProRule" id="PRU00169"/>
    </source>
</evidence>
<dbReference type="InterPro" id="IPR001789">
    <property type="entry name" value="Sig_transdc_resp-reg_receiver"/>
</dbReference>
<comment type="function">
    <text evidence="7">May play the central regulatory role in sporulation. It may be an element of the effector pathway responsible for the activation of sporulation genes in response to nutritional stress. Spo0A may act in concert with spo0H (a sigma factor) to control the expression of some genes that are critical to the sporulation process.</text>
</comment>
<dbReference type="InterPro" id="IPR001867">
    <property type="entry name" value="OmpR/PhoB-type_DNA-bd"/>
</dbReference>
<dbReference type="Gene3D" id="1.10.10.10">
    <property type="entry name" value="Winged helix-like DNA-binding domain superfamily/Winged helix DNA-binding domain"/>
    <property type="match status" value="1"/>
</dbReference>
<evidence type="ECO:0000256" key="9">
    <source>
        <dbReference type="PROSITE-ProRule" id="PRU01091"/>
    </source>
</evidence>
<dbReference type="GO" id="GO:0005829">
    <property type="term" value="C:cytosol"/>
    <property type="evidence" value="ECO:0007669"/>
    <property type="project" value="TreeGrafter"/>
</dbReference>
<evidence type="ECO:0000259" key="10">
    <source>
        <dbReference type="PROSITE" id="PS50110"/>
    </source>
</evidence>
<dbReference type="Proteomes" id="UP000675664">
    <property type="component" value="Unassembled WGS sequence"/>
</dbReference>
<feature type="modified residue" description="4-aspartylphosphate" evidence="8">
    <location>
        <position position="51"/>
    </location>
</feature>
<dbReference type="PANTHER" id="PTHR48111:SF40">
    <property type="entry name" value="PHOSPHATE REGULON TRANSCRIPTIONAL REGULATORY PROTEIN PHOB"/>
    <property type="match status" value="1"/>
</dbReference>
<dbReference type="Pfam" id="PF00072">
    <property type="entry name" value="Response_reg"/>
    <property type="match status" value="1"/>
</dbReference>
<dbReference type="Pfam" id="PF00486">
    <property type="entry name" value="Trans_reg_C"/>
    <property type="match status" value="1"/>
</dbReference>
<dbReference type="Gene3D" id="3.40.50.2300">
    <property type="match status" value="1"/>
</dbReference>
<evidence type="ECO:0000256" key="7">
    <source>
        <dbReference type="ARBA" id="ARBA00024867"/>
    </source>
</evidence>
<protein>
    <recommendedName>
        <fullName evidence="1">Stage 0 sporulation protein A homolog</fullName>
    </recommendedName>
</protein>
<feature type="domain" description="Response regulatory" evidence="10">
    <location>
        <begin position="2"/>
        <end position="115"/>
    </location>
</feature>
<feature type="DNA-binding region" description="OmpR/PhoB-type" evidence="9">
    <location>
        <begin position="129"/>
        <end position="228"/>
    </location>
</feature>
<dbReference type="FunFam" id="3.40.50.2300:FF:000001">
    <property type="entry name" value="DNA-binding response regulator PhoB"/>
    <property type="match status" value="1"/>
</dbReference>
<keyword evidence="13" id="KW-1185">Reference proteome</keyword>
<dbReference type="PROSITE" id="PS51755">
    <property type="entry name" value="OMPR_PHOB"/>
    <property type="match status" value="1"/>
</dbReference>
<dbReference type="GO" id="GO:0006355">
    <property type="term" value="P:regulation of DNA-templated transcription"/>
    <property type="evidence" value="ECO:0007669"/>
    <property type="project" value="InterPro"/>
</dbReference>
<dbReference type="RefSeq" id="WP_227018799.1">
    <property type="nucleotide sequence ID" value="NZ_JAGSND010000008.1"/>
</dbReference>
<dbReference type="InterPro" id="IPR039420">
    <property type="entry name" value="WalR-like"/>
</dbReference>
<organism evidence="12 13">
    <name type="scientific">Sinanaerobacter chloroacetimidivorans</name>
    <dbReference type="NCBI Taxonomy" id="2818044"/>
    <lineage>
        <taxon>Bacteria</taxon>
        <taxon>Bacillati</taxon>
        <taxon>Bacillota</taxon>
        <taxon>Clostridia</taxon>
        <taxon>Peptostreptococcales</taxon>
        <taxon>Anaerovoracaceae</taxon>
        <taxon>Sinanaerobacter</taxon>
    </lineage>
</organism>
<accession>A0A8J7W0R5</accession>
<proteinExistence type="predicted"/>
<name>A0A8J7W0R5_9FIRM</name>
<evidence type="ECO:0000256" key="1">
    <source>
        <dbReference type="ARBA" id="ARBA00018672"/>
    </source>
</evidence>
<feature type="domain" description="OmpR/PhoB-type" evidence="11">
    <location>
        <begin position="129"/>
        <end position="228"/>
    </location>
</feature>
<dbReference type="SMART" id="SM00448">
    <property type="entry name" value="REC"/>
    <property type="match status" value="1"/>
</dbReference>